<comment type="subunit">
    <text evidence="7">Part of the nuclear pore complex (NPC).</text>
</comment>
<organism evidence="8 9">
    <name type="scientific">Laccaria amethystina LaAM-08-1</name>
    <dbReference type="NCBI Taxonomy" id="1095629"/>
    <lineage>
        <taxon>Eukaryota</taxon>
        <taxon>Fungi</taxon>
        <taxon>Dikarya</taxon>
        <taxon>Basidiomycota</taxon>
        <taxon>Agaricomycotina</taxon>
        <taxon>Agaricomycetes</taxon>
        <taxon>Agaricomycetidae</taxon>
        <taxon>Agaricales</taxon>
        <taxon>Agaricineae</taxon>
        <taxon>Hydnangiaceae</taxon>
        <taxon>Laccaria</taxon>
    </lineage>
</organism>
<dbReference type="Gene3D" id="1.20.190.50">
    <property type="match status" value="1"/>
</dbReference>
<evidence type="ECO:0000313" key="9">
    <source>
        <dbReference type="Proteomes" id="UP000054477"/>
    </source>
</evidence>
<dbReference type="Proteomes" id="UP000054477">
    <property type="component" value="Unassembled WGS sequence"/>
</dbReference>
<evidence type="ECO:0000256" key="6">
    <source>
        <dbReference type="ARBA" id="ARBA00023242"/>
    </source>
</evidence>
<keyword evidence="2" id="KW-0509">mRNA transport</keyword>
<dbReference type="GO" id="GO:0031080">
    <property type="term" value="C:nuclear pore outer ring"/>
    <property type="evidence" value="ECO:0007669"/>
    <property type="project" value="TreeGrafter"/>
</dbReference>
<reference evidence="9" key="2">
    <citation type="submission" date="2015-01" db="EMBL/GenBank/DDBJ databases">
        <title>Evolutionary Origins and Diversification of the Mycorrhizal Mutualists.</title>
        <authorList>
            <consortium name="DOE Joint Genome Institute"/>
            <consortium name="Mycorrhizal Genomics Consortium"/>
            <person name="Kohler A."/>
            <person name="Kuo A."/>
            <person name="Nagy L.G."/>
            <person name="Floudas D."/>
            <person name="Copeland A."/>
            <person name="Barry K.W."/>
            <person name="Cichocki N."/>
            <person name="Veneault-Fourrey C."/>
            <person name="LaButti K."/>
            <person name="Lindquist E.A."/>
            <person name="Lipzen A."/>
            <person name="Lundell T."/>
            <person name="Morin E."/>
            <person name="Murat C."/>
            <person name="Riley R."/>
            <person name="Ohm R."/>
            <person name="Sun H."/>
            <person name="Tunlid A."/>
            <person name="Henrissat B."/>
            <person name="Grigoriev I.V."/>
            <person name="Hibbett D.S."/>
            <person name="Martin F."/>
        </authorList>
    </citation>
    <scope>NUCLEOTIDE SEQUENCE [LARGE SCALE GENOMIC DNA]</scope>
    <source>
        <strain evidence="9">LaAM-08-1</strain>
    </source>
</reference>
<dbReference type="GO" id="GO:0000973">
    <property type="term" value="P:post-transcriptional tethering of RNA polymerase II gene DNA at nuclear periphery"/>
    <property type="evidence" value="ECO:0007669"/>
    <property type="project" value="TreeGrafter"/>
</dbReference>
<keyword evidence="7" id="KW-0472">Membrane</keyword>
<accession>A0A0C9XHU8</accession>
<dbReference type="OrthoDB" id="3098at2759"/>
<keyword evidence="5 7" id="KW-0906">Nuclear pore complex</keyword>
<name>A0A0C9XHU8_9AGAR</name>
<proteinExistence type="inferred from homology"/>
<evidence type="ECO:0000256" key="7">
    <source>
        <dbReference type="RuleBase" id="RU365072"/>
    </source>
</evidence>
<dbReference type="PANTHER" id="PTHR13003">
    <property type="entry name" value="NUP107-RELATED"/>
    <property type="match status" value="1"/>
</dbReference>
<dbReference type="Pfam" id="PF04121">
    <property type="entry name" value="Nup84_Nup100"/>
    <property type="match status" value="1"/>
</dbReference>
<evidence type="ECO:0000256" key="2">
    <source>
        <dbReference type="ARBA" id="ARBA00022816"/>
    </source>
</evidence>
<comment type="function">
    <text evidence="7">Functions as a component of the nuclear pore complex (NPC).</text>
</comment>
<dbReference type="GO" id="GO:0006606">
    <property type="term" value="P:protein import into nucleus"/>
    <property type="evidence" value="ECO:0007669"/>
    <property type="project" value="TreeGrafter"/>
</dbReference>
<comment type="similarity">
    <text evidence="7">Belongs to the nucleoporin Nup84/Nup107 family.</text>
</comment>
<protein>
    <recommendedName>
        <fullName evidence="7">Nuclear pore complex protein</fullName>
    </recommendedName>
</protein>
<dbReference type="PANTHER" id="PTHR13003:SF2">
    <property type="entry name" value="NUCLEAR PORE COMPLEX PROTEIN NUP107"/>
    <property type="match status" value="1"/>
</dbReference>
<keyword evidence="9" id="KW-1185">Reference proteome</keyword>
<dbReference type="EMBL" id="KN838569">
    <property type="protein sequence ID" value="KIK04501.1"/>
    <property type="molecule type" value="Genomic_DNA"/>
</dbReference>
<dbReference type="GO" id="GO:0006406">
    <property type="term" value="P:mRNA export from nucleus"/>
    <property type="evidence" value="ECO:0007669"/>
    <property type="project" value="TreeGrafter"/>
</dbReference>
<reference evidence="8 9" key="1">
    <citation type="submission" date="2014-04" db="EMBL/GenBank/DDBJ databases">
        <authorList>
            <consortium name="DOE Joint Genome Institute"/>
            <person name="Kuo A."/>
            <person name="Kohler A."/>
            <person name="Nagy L.G."/>
            <person name="Floudas D."/>
            <person name="Copeland A."/>
            <person name="Barry K.W."/>
            <person name="Cichocki N."/>
            <person name="Veneault-Fourrey C."/>
            <person name="LaButti K."/>
            <person name="Lindquist E.A."/>
            <person name="Lipzen A."/>
            <person name="Lundell T."/>
            <person name="Morin E."/>
            <person name="Murat C."/>
            <person name="Sun H."/>
            <person name="Tunlid A."/>
            <person name="Henrissat B."/>
            <person name="Grigoriev I.V."/>
            <person name="Hibbett D.S."/>
            <person name="Martin F."/>
            <person name="Nordberg H.P."/>
            <person name="Cantor M.N."/>
            <person name="Hua S.X."/>
        </authorList>
    </citation>
    <scope>NUCLEOTIDE SEQUENCE [LARGE SCALE GENOMIC DNA]</scope>
    <source>
        <strain evidence="8 9">LaAM-08-1</strain>
    </source>
</reference>
<sequence>MSDALYGSCAEVLSLCQSMKDDLAAILDPEKGFAPRLRQICRDQIADLEDSRASQSEIELLRMEQNTWGLLQAVMPARKTDPPSVPSARDLLYENPYTPTLTLAQAIMNSSPLLSELIVIREWLHETAPAPMHPEANTGYWKFTKHNVIQSIRMGNAHRDGLVKEMDPDAPNREEGRSLAADDARYEKNLLQALYGYIRGGRFDDAVELCRKAHQPWRAASIRGSFLFQWRALSAEPRDEDSMEDEDDMDIWSGNQNRQLWKTACTRAALSSALSDQERILYAALAPSPQTSNVLKLACRTWEDHLWAQVSIMCEEKESMELSRLGGSFWEGGVEAVNKGVNNEANDAEEDEWKKEAISSLDSLKSIAVLEGPPADHAFHFSQLLIILNRTNTLLDSFAVGLKDGSYTQSSFEYASMCRFFAHFCLFLQMIDIPVPPLATQVILESYLQVLEDAGQRDLIAMYASALGENAIERYALFLVSLALSADINERRLALTRARDHGLDPARVAVVTAERTIEQAFDVLPGLEGPLPSIIALQLPPTDAELFLLRSIEWTIFQDTTHNTALEQANVILRYFLGTGRVQAAQSLLDVLPPELAGIPEPEERATEYLHYRQFFVIWETVERVVDCQSQHVPGMNKDAKATWLDDYRSLIDQAHDQITRLLTTEWLVSDVENPGDELDERRKDLIRIRQIYIPELIIRLHFLLFDSRHFIPENLKRALQLANIVADSRYQLYEDFVNEDGKRLGDYLGAVREAILGGLEGGGSDPFRVMASA</sequence>
<dbReference type="HOGENOM" id="CLU_012944_0_0_1"/>
<dbReference type="InterPro" id="IPR007252">
    <property type="entry name" value="Nup84/Nup107"/>
</dbReference>
<comment type="subcellular location">
    <subcellularLocation>
        <location evidence="7">Nucleus</location>
        <location evidence="7">Nuclear pore complex</location>
    </subcellularLocation>
    <subcellularLocation>
        <location evidence="7">Nucleus membrane</location>
    </subcellularLocation>
</comment>
<keyword evidence="6 7" id="KW-0539">Nucleus</keyword>
<evidence type="ECO:0000256" key="3">
    <source>
        <dbReference type="ARBA" id="ARBA00022927"/>
    </source>
</evidence>
<dbReference type="STRING" id="1095629.A0A0C9XHU8"/>
<dbReference type="GO" id="GO:0017056">
    <property type="term" value="F:structural constituent of nuclear pore"/>
    <property type="evidence" value="ECO:0007669"/>
    <property type="project" value="UniProtKB-UniRule"/>
</dbReference>
<evidence type="ECO:0000256" key="1">
    <source>
        <dbReference type="ARBA" id="ARBA00022448"/>
    </source>
</evidence>
<dbReference type="AlphaFoldDB" id="A0A0C9XHU8"/>
<evidence type="ECO:0000256" key="5">
    <source>
        <dbReference type="ARBA" id="ARBA00023132"/>
    </source>
</evidence>
<evidence type="ECO:0000256" key="4">
    <source>
        <dbReference type="ARBA" id="ARBA00023010"/>
    </source>
</evidence>
<dbReference type="Gene3D" id="1.10.3450.20">
    <property type="match status" value="1"/>
</dbReference>
<keyword evidence="4 7" id="KW-0811">Translocation</keyword>
<keyword evidence="1 7" id="KW-0813">Transport</keyword>
<keyword evidence="3" id="KW-0653">Protein transport</keyword>
<evidence type="ECO:0000313" key="8">
    <source>
        <dbReference type="EMBL" id="KIK04501.1"/>
    </source>
</evidence>
<dbReference type="GO" id="GO:0031965">
    <property type="term" value="C:nuclear membrane"/>
    <property type="evidence" value="ECO:0007669"/>
    <property type="project" value="UniProtKB-SubCell"/>
</dbReference>
<gene>
    <name evidence="8" type="ORF">K443DRAFT_675959</name>
</gene>